<name>A0A843XGP3_COLES</name>
<sequence>MVVEAGQKIARVVDGDRRPTIGLVYAKIEATKKKICEVSPRYKHLVLDVVEDRWDRQISRDLHMVAYYLHPAYHYAMELLYDDDLTAAFT</sequence>
<protein>
    <submittedName>
        <fullName evidence="1">Uncharacterized protein</fullName>
    </submittedName>
</protein>
<organism evidence="1 2">
    <name type="scientific">Colocasia esculenta</name>
    <name type="common">Wild taro</name>
    <name type="synonym">Arum esculentum</name>
    <dbReference type="NCBI Taxonomy" id="4460"/>
    <lineage>
        <taxon>Eukaryota</taxon>
        <taxon>Viridiplantae</taxon>
        <taxon>Streptophyta</taxon>
        <taxon>Embryophyta</taxon>
        <taxon>Tracheophyta</taxon>
        <taxon>Spermatophyta</taxon>
        <taxon>Magnoliopsida</taxon>
        <taxon>Liliopsida</taxon>
        <taxon>Araceae</taxon>
        <taxon>Aroideae</taxon>
        <taxon>Colocasieae</taxon>
        <taxon>Colocasia</taxon>
    </lineage>
</organism>
<dbReference type="EMBL" id="NMUH01008231">
    <property type="protein sequence ID" value="MQM18486.1"/>
    <property type="molecule type" value="Genomic_DNA"/>
</dbReference>
<evidence type="ECO:0000313" key="2">
    <source>
        <dbReference type="Proteomes" id="UP000652761"/>
    </source>
</evidence>
<dbReference type="AlphaFoldDB" id="A0A843XGP3"/>
<dbReference type="Proteomes" id="UP000652761">
    <property type="component" value="Unassembled WGS sequence"/>
</dbReference>
<dbReference type="OrthoDB" id="1934703at2759"/>
<gene>
    <name evidence="1" type="ORF">Taro_051482</name>
</gene>
<evidence type="ECO:0000313" key="1">
    <source>
        <dbReference type="EMBL" id="MQM18486.1"/>
    </source>
</evidence>
<reference evidence="1" key="1">
    <citation type="submission" date="2017-07" db="EMBL/GenBank/DDBJ databases">
        <title>Taro Niue Genome Assembly and Annotation.</title>
        <authorList>
            <person name="Atibalentja N."/>
            <person name="Keating K."/>
            <person name="Fields C.J."/>
        </authorList>
    </citation>
    <scope>NUCLEOTIDE SEQUENCE</scope>
    <source>
        <strain evidence="1">Niue_2</strain>
        <tissue evidence="1">Leaf</tissue>
    </source>
</reference>
<keyword evidence="2" id="KW-1185">Reference proteome</keyword>
<comment type="caution">
    <text evidence="1">The sequence shown here is derived from an EMBL/GenBank/DDBJ whole genome shotgun (WGS) entry which is preliminary data.</text>
</comment>
<proteinExistence type="predicted"/>
<dbReference type="InterPro" id="IPR012337">
    <property type="entry name" value="RNaseH-like_sf"/>
</dbReference>
<accession>A0A843XGP3</accession>
<dbReference type="SUPFAM" id="SSF53098">
    <property type="entry name" value="Ribonuclease H-like"/>
    <property type="match status" value="1"/>
</dbReference>